<dbReference type="OMA" id="AGPWCLR"/>
<evidence type="ECO:0000313" key="3">
    <source>
        <dbReference type="Proteomes" id="UP000326532"/>
    </source>
</evidence>
<protein>
    <recommendedName>
        <fullName evidence="4">Protein kinase domain-containing protein</fullName>
    </recommendedName>
</protein>
<evidence type="ECO:0000256" key="1">
    <source>
        <dbReference type="SAM" id="MobiDB-lite"/>
    </source>
</evidence>
<organism evidence="2 3">
    <name type="scientific">Aspergillus parasiticus</name>
    <dbReference type="NCBI Taxonomy" id="5067"/>
    <lineage>
        <taxon>Eukaryota</taxon>
        <taxon>Fungi</taxon>
        <taxon>Dikarya</taxon>
        <taxon>Ascomycota</taxon>
        <taxon>Pezizomycotina</taxon>
        <taxon>Eurotiomycetes</taxon>
        <taxon>Eurotiomycetidae</taxon>
        <taxon>Eurotiales</taxon>
        <taxon>Aspergillaceae</taxon>
        <taxon>Aspergillus</taxon>
        <taxon>Aspergillus subgen. Circumdati</taxon>
    </lineage>
</organism>
<keyword evidence="3" id="KW-1185">Reference proteome</keyword>
<dbReference type="EMBL" id="ML735007">
    <property type="protein sequence ID" value="KAB8202232.1"/>
    <property type="molecule type" value="Genomic_DNA"/>
</dbReference>
<evidence type="ECO:0000313" key="2">
    <source>
        <dbReference type="EMBL" id="KAB8202232.1"/>
    </source>
</evidence>
<dbReference type="AlphaFoldDB" id="A0A5N6DAE1"/>
<dbReference type="Proteomes" id="UP000326532">
    <property type="component" value="Unassembled WGS sequence"/>
</dbReference>
<feature type="region of interest" description="Disordered" evidence="1">
    <location>
        <begin position="17"/>
        <end position="37"/>
    </location>
</feature>
<accession>A0A5N6DAE1</accession>
<dbReference type="InterPro" id="IPR011009">
    <property type="entry name" value="Kinase-like_dom_sf"/>
</dbReference>
<name>A0A5N6DAE1_ASPPA</name>
<gene>
    <name evidence="2" type="ORF">BDV34DRAFT_215646</name>
</gene>
<evidence type="ECO:0008006" key="4">
    <source>
        <dbReference type="Google" id="ProtNLM"/>
    </source>
</evidence>
<reference evidence="2 3" key="1">
    <citation type="submission" date="2019-04" db="EMBL/GenBank/DDBJ databases">
        <title>Fungal friends and foes A comparative genomics study of 23 Aspergillus species from section Flavi.</title>
        <authorList>
            <consortium name="DOE Joint Genome Institute"/>
            <person name="Kjaerbolling I."/>
            <person name="Vesth T.C."/>
            <person name="Frisvad J.C."/>
            <person name="Nybo J.L."/>
            <person name="Theobald S."/>
            <person name="Kildgaard S."/>
            <person name="Petersen T.I."/>
            <person name="Kuo A."/>
            <person name="Sato A."/>
            <person name="Lyhne E.K."/>
            <person name="Kogle M.E."/>
            <person name="Wiebenga A."/>
            <person name="Kun R.S."/>
            <person name="Lubbers R.J."/>
            <person name="Makela M.R."/>
            <person name="Barry K."/>
            <person name="Chovatia M."/>
            <person name="Clum A."/>
            <person name="Daum C."/>
            <person name="Haridas S."/>
            <person name="He G."/>
            <person name="LaButti K."/>
            <person name="Lipzen A."/>
            <person name="Mondo S."/>
            <person name="Pangilinan J."/>
            <person name="Riley R."/>
            <person name="Salamov A."/>
            <person name="Simmons B.A."/>
            <person name="Magnuson J.K."/>
            <person name="Henrissat B."/>
            <person name="Mortensen U.H."/>
            <person name="Larsen T.O."/>
            <person name="De vries R.P."/>
            <person name="Grigoriev I.V."/>
            <person name="Machida M."/>
            <person name="Baker S.E."/>
            <person name="Andersen M.R."/>
        </authorList>
    </citation>
    <scope>NUCLEOTIDE SEQUENCE [LARGE SCALE GENOMIC DNA]</scope>
    <source>
        <strain evidence="2 3">CBS 117618</strain>
    </source>
</reference>
<dbReference type="Gene3D" id="1.10.510.10">
    <property type="entry name" value="Transferase(Phosphotransferase) domain 1"/>
    <property type="match status" value="1"/>
</dbReference>
<sequence>MAPYRKLDSPIELPYHTPLSCGRNKERDRTAHQDSGHMSYQHPYSIIDCFSVGIEPQWDGIDAIKFIQNRPVFYVKQFGVAGDELHIRHLKPTSHPNLVNLQKTFIVNNTAFFVYKPWKISLQEFQQLQPIFRLEKVKIATICGQMRILNGLAYIHNELDIIHGKVQEGNIYIMENGDIKIEERIIQQTKDDARGRDIETLGDIVKTVLGLQSNDGTRETTELLAQDFAGAACSATIKKLLKISWCLRPMGVLCAIAQKWRQGK</sequence>
<feature type="compositionally biased region" description="Basic and acidic residues" evidence="1">
    <location>
        <begin position="23"/>
        <end position="35"/>
    </location>
</feature>
<dbReference type="SUPFAM" id="SSF56112">
    <property type="entry name" value="Protein kinase-like (PK-like)"/>
    <property type="match status" value="1"/>
</dbReference>
<dbReference type="VEuPathDB" id="FungiDB:BDV34DRAFT_215646"/>
<proteinExistence type="predicted"/>